<evidence type="ECO:0000313" key="8">
    <source>
        <dbReference type="EMBL" id="ACY13062.1"/>
    </source>
</evidence>
<evidence type="ECO:0000256" key="5">
    <source>
        <dbReference type="ARBA" id="ARBA00023136"/>
    </source>
</evidence>
<evidence type="ECO:0000256" key="3">
    <source>
        <dbReference type="ARBA" id="ARBA00022692"/>
    </source>
</evidence>
<evidence type="ECO:0000256" key="4">
    <source>
        <dbReference type="ARBA" id="ARBA00022989"/>
    </source>
</evidence>
<dbReference type="Proteomes" id="UP000001880">
    <property type="component" value="Chromosome"/>
</dbReference>
<dbReference type="EMBL" id="CP001804">
    <property type="protein sequence ID" value="ACY13062.1"/>
    <property type="molecule type" value="Genomic_DNA"/>
</dbReference>
<evidence type="ECO:0000256" key="2">
    <source>
        <dbReference type="ARBA" id="ARBA00009399"/>
    </source>
</evidence>
<comment type="subcellular location">
    <subcellularLocation>
        <location evidence="1">Membrane</location>
        <topology evidence="1">Multi-pass membrane protein</topology>
    </subcellularLocation>
</comment>
<protein>
    <submittedName>
        <fullName evidence="8">GtrA family protein</fullName>
    </submittedName>
</protein>
<dbReference type="STRING" id="502025.Hoch_0421"/>
<evidence type="ECO:0000313" key="9">
    <source>
        <dbReference type="Proteomes" id="UP000001880"/>
    </source>
</evidence>
<evidence type="ECO:0000259" key="7">
    <source>
        <dbReference type="Pfam" id="PF04138"/>
    </source>
</evidence>
<dbReference type="PANTHER" id="PTHR38459">
    <property type="entry name" value="PROPHAGE BACTOPRENOL-LINKED GLUCOSE TRANSLOCASE HOMOLOG"/>
    <property type="match status" value="1"/>
</dbReference>
<dbReference type="HOGENOM" id="CLU_1466290_0_0_7"/>
<keyword evidence="9" id="KW-1185">Reference proteome</keyword>
<dbReference type="InterPro" id="IPR007267">
    <property type="entry name" value="GtrA_DPMS_TM"/>
</dbReference>
<feature type="domain" description="GtrA/DPMS transmembrane" evidence="7">
    <location>
        <begin position="21"/>
        <end position="170"/>
    </location>
</feature>
<feature type="transmembrane region" description="Helical" evidence="6">
    <location>
        <begin position="83"/>
        <end position="110"/>
    </location>
</feature>
<dbReference type="GO" id="GO:0000271">
    <property type="term" value="P:polysaccharide biosynthetic process"/>
    <property type="evidence" value="ECO:0007669"/>
    <property type="project" value="InterPro"/>
</dbReference>
<keyword evidence="3 6" id="KW-0812">Transmembrane</keyword>
<dbReference type="Pfam" id="PF04138">
    <property type="entry name" value="GtrA_DPMS_TM"/>
    <property type="match status" value="1"/>
</dbReference>
<dbReference type="KEGG" id="hoh:Hoch_0421"/>
<keyword evidence="4 6" id="KW-1133">Transmembrane helix</keyword>
<dbReference type="eggNOG" id="COG2246">
    <property type="taxonomic scope" value="Bacteria"/>
</dbReference>
<dbReference type="InterPro" id="IPR051401">
    <property type="entry name" value="GtrA_CellWall_Glycosyl"/>
</dbReference>
<feature type="transmembrane region" description="Helical" evidence="6">
    <location>
        <begin position="142"/>
        <end position="164"/>
    </location>
</feature>
<dbReference type="GO" id="GO:0005886">
    <property type="term" value="C:plasma membrane"/>
    <property type="evidence" value="ECO:0007669"/>
    <property type="project" value="TreeGrafter"/>
</dbReference>
<organism evidence="8 9">
    <name type="scientific">Haliangium ochraceum (strain DSM 14365 / JCM 11303 / SMP-2)</name>
    <dbReference type="NCBI Taxonomy" id="502025"/>
    <lineage>
        <taxon>Bacteria</taxon>
        <taxon>Pseudomonadati</taxon>
        <taxon>Myxococcota</taxon>
        <taxon>Polyangia</taxon>
        <taxon>Haliangiales</taxon>
        <taxon>Kofleriaceae</taxon>
        <taxon>Haliangium</taxon>
    </lineage>
</organism>
<proteinExistence type="inferred from homology"/>
<gene>
    <name evidence="8" type="ordered locus">Hoch_0421</name>
</gene>
<feature type="transmembrane region" description="Helical" evidence="6">
    <location>
        <begin position="20"/>
        <end position="43"/>
    </location>
</feature>
<comment type="similarity">
    <text evidence="2">Belongs to the GtrA family.</text>
</comment>
<dbReference type="PANTHER" id="PTHR38459:SF1">
    <property type="entry name" value="PROPHAGE BACTOPRENOL-LINKED GLUCOSE TRANSLOCASE HOMOLOG"/>
    <property type="match status" value="1"/>
</dbReference>
<name>D0LK28_HALO1</name>
<accession>D0LK28</accession>
<keyword evidence="5 6" id="KW-0472">Membrane</keyword>
<sequence length="184" mass="21080">MLFRRLFQRFVLPFFTRRFLKFAIVGASGVLVNLGCLALLRALSVQINLASAIAIELSLLSNFAVNYLWTFRDVSGGWLRQALRFHLVCLGGAVFQFSSFVIMNVVWMLLLWSGDARTEYFAGADTMFERWLWRPLMSPPEVGAWVFLSQLIGIGCGMVWNYLLNFYWTWSVHKRAEPGGEHVS</sequence>
<feature type="transmembrane region" description="Helical" evidence="6">
    <location>
        <begin position="49"/>
        <end position="71"/>
    </location>
</feature>
<evidence type="ECO:0000256" key="1">
    <source>
        <dbReference type="ARBA" id="ARBA00004141"/>
    </source>
</evidence>
<reference evidence="8 9" key="1">
    <citation type="journal article" date="2010" name="Stand. Genomic Sci.">
        <title>Complete genome sequence of Haliangium ochraceum type strain (SMP-2).</title>
        <authorList>
            <consortium name="US DOE Joint Genome Institute (JGI-PGF)"/>
            <person name="Ivanova N."/>
            <person name="Daum C."/>
            <person name="Lang E."/>
            <person name="Abt B."/>
            <person name="Kopitz M."/>
            <person name="Saunders E."/>
            <person name="Lapidus A."/>
            <person name="Lucas S."/>
            <person name="Glavina Del Rio T."/>
            <person name="Nolan M."/>
            <person name="Tice H."/>
            <person name="Copeland A."/>
            <person name="Cheng J.F."/>
            <person name="Chen F."/>
            <person name="Bruce D."/>
            <person name="Goodwin L."/>
            <person name="Pitluck S."/>
            <person name="Mavromatis K."/>
            <person name="Pati A."/>
            <person name="Mikhailova N."/>
            <person name="Chen A."/>
            <person name="Palaniappan K."/>
            <person name="Land M."/>
            <person name="Hauser L."/>
            <person name="Chang Y.J."/>
            <person name="Jeffries C.D."/>
            <person name="Detter J.C."/>
            <person name="Brettin T."/>
            <person name="Rohde M."/>
            <person name="Goker M."/>
            <person name="Bristow J."/>
            <person name="Markowitz V."/>
            <person name="Eisen J.A."/>
            <person name="Hugenholtz P."/>
            <person name="Kyrpides N.C."/>
            <person name="Klenk H.P."/>
        </authorList>
    </citation>
    <scope>NUCLEOTIDE SEQUENCE [LARGE SCALE GENOMIC DNA]</scope>
    <source>
        <strain evidence="9">DSM 14365 / CIP 107738 / JCM 11303 / AJ 13395 / SMP-2</strain>
    </source>
</reference>
<evidence type="ECO:0000256" key="6">
    <source>
        <dbReference type="SAM" id="Phobius"/>
    </source>
</evidence>
<dbReference type="AlphaFoldDB" id="D0LK28"/>